<feature type="binding site" evidence="4">
    <location>
        <position position="46"/>
    </location>
    <ligand>
        <name>molybdate</name>
        <dbReference type="ChEBI" id="CHEBI:36264"/>
    </ligand>
</feature>
<keyword evidence="4" id="KW-0500">Molybdenum</keyword>
<feature type="binding site" evidence="4">
    <location>
        <position position="192"/>
    </location>
    <ligand>
        <name>molybdate</name>
        <dbReference type="ChEBI" id="CHEBI:36264"/>
    </ligand>
</feature>
<keyword evidence="3 5" id="KW-0732">Signal</keyword>
<keyword evidence="2 4" id="KW-0479">Metal-binding</keyword>
<name>A0A367Y1L7_9MICO</name>
<evidence type="ECO:0000256" key="2">
    <source>
        <dbReference type="ARBA" id="ARBA00022723"/>
    </source>
</evidence>
<dbReference type="PANTHER" id="PTHR30632:SF0">
    <property type="entry name" value="SULFATE-BINDING PROTEIN"/>
    <property type="match status" value="1"/>
</dbReference>
<feature type="chain" id="PRO_5039157310" evidence="5">
    <location>
        <begin position="25"/>
        <end position="253"/>
    </location>
</feature>
<evidence type="ECO:0000256" key="5">
    <source>
        <dbReference type="SAM" id="SignalP"/>
    </source>
</evidence>
<dbReference type="PANTHER" id="PTHR30632">
    <property type="entry name" value="MOLYBDATE-BINDING PERIPLASMIC PROTEIN"/>
    <property type="match status" value="1"/>
</dbReference>
<dbReference type="OrthoDB" id="9785015at2"/>
<organism evidence="6 7">
    <name type="scientific">Microbacterium sorbitolivorans</name>
    <dbReference type="NCBI Taxonomy" id="1867410"/>
    <lineage>
        <taxon>Bacteria</taxon>
        <taxon>Bacillati</taxon>
        <taxon>Actinomycetota</taxon>
        <taxon>Actinomycetes</taxon>
        <taxon>Micrococcales</taxon>
        <taxon>Microbacteriaceae</taxon>
        <taxon>Microbacterium</taxon>
    </lineage>
</organism>
<gene>
    <name evidence="6" type="primary">modA</name>
    <name evidence="6" type="ORF">DTO57_06235</name>
</gene>
<dbReference type="InterPro" id="IPR005950">
    <property type="entry name" value="ModA"/>
</dbReference>
<sequence length="253" mass="25455">MTHFLPRAAASAALLGALVLSGCAAEETAPAAGSEATPVRIAAAASLNGVFEQLIAEFGEENPDIEVAPVVYDGSSTLATQIEEGADFDVAAFADEATMERIADSVPEPEIFATNSLVIAVPSGTTCILSLADLADPALTVVLCAAEVPCGAASEQALAAAGVDVEPASLEQNVTAVLTKVQAGDADAGLVYRTDAKGAEGVEAIDDADLDAVVNRYPIGTLASAGDDAKAFVDFVLSDEGQGTLAEWGFGAP</sequence>
<evidence type="ECO:0000256" key="1">
    <source>
        <dbReference type="ARBA" id="ARBA00009175"/>
    </source>
</evidence>
<dbReference type="GO" id="GO:0046872">
    <property type="term" value="F:metal ion binding"/>
    <property type="evidence" value="ECO:0007669"/>
    <property type="project" value="UniProtKB-KW"/>
</dbReference>
<feature type="signal peptide" evidence="5">
    <location>
        <begin position="1"/>
        <end position="24"/>
    </location>
</feature>
<proteinExistence type="inferred from homology"/>
<dbReference type="EMBL" id="QORO01000002">
    <property type="protein sequence ID" value="RCK59763.1"/>
    <property type="molecule type" value="Genomic_DNA"/>
</dbReference>
<dbReference type="RefSeq" id="WP_114117375.1">
    <property type="nucleotide sequence ID" value="NZ_BMHU01000003.1"/>
</dbReference>
<dbReference type="GO" id="GO:0030973">
    <property type="term" value="F:molybdate ion binding"/>
    <property type="evidence" value="ECO:0007669"/>
    <property type="project" value="TreeGrafter"/>
</dbReference>
<dbReference type="NCBIfam" id="TIGR01256">
    <property type="entry name" value="modA"/>
    <property type="match status" value="1"/>
</dbReference>
<dbReference type="Pfam" id="PF13531">
    <property type="entry name" value="SBP_bac_11"/>
    <property type="match status" value="1"/>
</dbReference>
<comment type="caution">
    <text evidence="6">The sequence shown here is derived from an EMBL/GenBank/DDBJ whole genome shotgun (WGS) entry which is preliminary data.</text>
</comment>
<dbReference type="PIRSF" id="PIRSF004846">
    <property type="entry name" value="ModA"/>
    <property type="match status" value="1"/>
</dbReference>
<dbReference type="InterPro" id="IPR050682">
    <property type="entry name" value="ModA/WtpA"/>
</dbReference>
<dbReference type="SUPFAM" id="SSF53850">
    <property type="entry name" value="Periplasmic binding protein-like II"/>
    <property type="match status" value="1"/>
</dbReference>
<protein>
    <submittedName>
        <fullName evidence="6">Molybdate ABC transporter substrate-binding protein</fullName>
    </submittedName>
</protein>
<dbReference type="AlphaFoldDB" id="A0A367Y1L7"/>
<feature type="binding site" evidence="4">
    <location>
        <position position="174"/>
    </location>
    <ligand>
        <name>molybdate</name>
        <dbReference type="ChEBI" id="CHEBI:36264"/>
    </ligand>
</feature>
<dbReference type="PROSITE" id="PS51257">
    <property type="entry name" value="PROKAR_LIPOPROTEIN"/>
    <property type="match status" value="1"/>
</dbReference>
<comment type="similarity">
    <text evidence="1">Belongs to the bacterial solute-binding protein ModA family.</text>
</comment>
<keyword evidence="7" id="KW-1185">Reference proteome</keyword>
<dbReference type="GO" id="GO:0015689">
    <property type="term" value="P:molybdate ion transport"/>
    <property type="evidence" value="ECO:0007669"/>
    <property type="project" value="InterPro"/>
</dbReference>
<reference evidence="6 7" key="1">
    <citation type="submission" date="2018-07" db="EMBL/GenBank/DDBJ databases">
        <title>Microbacterium endoborsara sp. nov., a novel actinobacterium isolated from Borszczowia aralocaspica.</title>
        <authorList>
            <person name="An D."/>
        </authorList>
    </citation>
    <scope>NUCLEOTIDE SEQUENCE [LARGE SCALE GENOMIC DNA]</scope>
    <source>
        <strain evidence="6 7">C1.15228</strain>
    </source>
</reference>
<evidence type="ECO:0000313" key="7">
    <source>
        <dbReference type="Proteomes" id="UP000253508"/>
    </source>
</evidence>
<accession>A0A367Y1L7</accession>
<dbReference type="Proteomes" id="UP000253508">
    <property type="component" value="Unassembled WGS sequence"/>
</dbReference>
<evidence type="ECO:0000313" key="6">
    <source>
        <dbReference type="EMBL" id="RCK59763.1"/>
    </source>
</evidence>
<evidence type="ECO:0000256" key="3">
    <source>
        <dbReference type="ARBA" id="ARBA00022729"/>
    </source>
</evidence>
<evidence type="ECO:0000256" key="4">
    <source>
        <dbReference type="PIRSR" id="PIRSR004846-1"/>
    </source>
</evidence>
<feature type="binding site" evidence="4">
    <location>
        <position position="75"/>
    </location>
    <ligand>
        <name>molybdate</name>
        <dbReference type="ChEBI" id="CHEBI:36264"/>
    </ligand>
</feature>
<dbReference type="Gene3D" id="3.40.190.10">
    <property type="entry name" value="Periplasmic binding protein-like II"/>
    <property type="match status" value="2"/>
</dbReference>